<evidence type="ECO:0000313" key="6">
    <source>
        <dbReference type="Proteomes" id="UP000825799"/>
    </source>
</evidence>
<dbReference type="GO" id="GO:0003677">
    <property type="term" value="F:DNA binding"/>
    <property type="evidence" value="ECO:0007669"/>
    <property type="project" value="UniProtKB-KW"/>
</dbReference>
<dbReference type="PANTHER" id="PTHR33175:SF2">
    <property type="entry name" value="INTEGRATION HOST FACTOR SUBUNIT ALPHA"/>
    <property type="match status" value="1"/>
</dbReference>
<accession>A0ABX8WE22</accession>
<dbReference type="Gene3D" id="4.10.520.10">
    <property type="entry name" value="IHF-like DNA-binding proteins"/>
    <property type="match status" value="1"/>
</dbReference>
<keyword evidence="6" id="KW-1185">Reference proteome</keyword>
<organism evidence="5 6">
    <name type="scientific">Devosia salina</name>
    <dbReference type="NCBI Taxonomy" id="2860336"/>
    <lineage>
        <taxon>Bacteria</taxon>
        <taxon>Pseudomonadati</taxon>
        <taxon>Pseudomonadota</taxon>
        <taxon>Alphaproteobacteria</taxon>
        <taxon>Hyphomicrobiales</taxon>
        <taxon>Devosiaceae</taxon>
        <taxon>Devosia</taxon>
    </lineage>
</organism>
<dbReference type="SUPFAM" id="SSF47729">
    <property type="entry name" value="IHF-like DNA-binding proteins"/>
    <property type="match status" value="1"/>
</dbReference>
<dbReference type="InterPro" id="IPR000119">
    <property type="entry name" value="Hist_DNA-bd"/>
</dbReference>
<keyword evidence="2 5" id="KW-0238">DNA-binding</keyword>
<dbReference type="Pfam" id="PF00216">
    <property type="entry name" value="Bac_DNA_binding"/>
    <property type="match status" value="1"/>
</dbReference>
<dbReference type="PRINTS" id="PR01727">
    <property type="entry name" value="DNABINDINGHU"/>
</dbReference>
<proteinExistence type="inferred from homology"/>
<reference evidence="5 6" key="1">
    <citation type="submission" date="2021-08" db="EMBL/GenBank/DDBJ databases">
        <title>Devosia salina sp. nov., isolated from the South China Sea sediment.</title>
        <authorList>
            <person name="Zhou Z."/>
        </authorList>
    </citation>
    <scope>NUCLEOTIDE SEQUENCE [LARGE SCALE GENOMIC DNA]</scope>
    <source>
        <strain evidence="5 6">SCS-3</strain>
    </source>
</reference>
<dbReference type="Proteomes" id="UP000825799">
    <property type="component" value="Chromosome"/>
</dbReference>
<dbReference type="PANTHER" id="PTHR33175">
    <property type="entry name" value="DNA-BINDING PROTEIN HU"/>
    <property type="match status" value="1"/>
</dbReference>
<evidence type="ECO:0000256" key="2">
    <source>
        <dbReference type="ARBA" id="ARBA00023125"/>
    </source>
</evidence>
<sequence>MDQTVTRAALSERAADATGMSRIDTAQVGERMFELIGEALKSGETVKLTGFGTLEVRSRAERIGRNPRTGDQHRIAPRQTVVLIPSARLREALDELAQK</sequence>
<name>A0ABX8WE22_9HYPH</name>
<gene>
    <name evidence="5" type="ORF">K1X15_00680</name>
</gene>
<dbReference type="RefSeq" id="WP_220305617.1">
    <property type="nucleotide sequence ID" value="NZ_CP080590.1"/>
</dbReference>
<dbReference type="SMART" id="SM00411">
    <property type="entry name" value="BHL"/>
    <property type="match status" value="1"/>
</dbReference>
<evidence type="ECO:0000256" key="4">
    <source>
        <dbReference type="SAM" id="MobiDB-lite"/>
    </source>
</evidence>
<dbReference type="EMBL" id="CP080590">
    <property type="protein sequence ID" value="QYO77155.1"/>
    <property type="molecule type" value="Genomic_DNA"/>
</dbReference>
<protein>
    <submittedName>
        <fullName evidence="5">HU family DNA-binding protein</fullName>
    </submittedName>
</protein>
<comment type="similarity">
    <text evidence="1 3">Belongs to the bacterial histone-like protein family.</text>
</comment>
<dbReference type="InterPro" id="IPR020816">
    <property type="entry name" value="Histone-like_DNA-bd_CS"/>
</dbReference>
<dbReference type="InterPro" id="IPR010992">
    <property type="entry name" value="IHF-like_DNA-bd_dom_sf"/>
</dbReference>
<evidence type="ECO:0000313" key="5">
    <source>
        <dbReference type="EMBL" id="QYO77155.1"/>
    </source>
</evidence>
<feature type="region of interest" description="Disordered" evidence="4">
    <location>
        <begin position="1"/>
        <end position="22"/>
    </location>
</feature>
<dbReference type="PROSITE" id="PS00045">
    <property type="entry name" value="HISTONE_LIKE"/>
    <property type="match status" value="1"/>
</dbReference>
<evidence type="ECO:0000256" key="3">
    <source>
        <dbReference type="RuleBase" id="RU003939"/>
    </source>
</evidence>
<evidence type="ECO:0000256" key="1">
    <source>
        <dbReference type="ARBA" id="ARBA00010529"/>
    </source>
</evidence>